<feature type="domain" description="BIG2" evidence="2">
    <location>
        <begin position="195"/>
        <end position="268"/>
    </location>
</feature>
<dbReference type="Gene3D" id="2.60.40.10">
    <property type="entry name" value="Immunoglobulins"/>
    <property type="match status" value="1"/>
</dbReference>
<accession>A0A6N2XTR9</accession>
<evidence type="ECO:0000256" key="1">
    <source>
        <dbReference type="SAM" id="MobiDB-lite"/>
    </source>
</evidence>
<dbReference type="AlphaFoldDB" id="A0A6N2XTR9"/>
<dbReference type="PROSITE" id="PS51257">
    <property type="entry name" value="PROKAR_LIPOPROTEIN"/>
    <property type="match status" value="1"/>
</dbReference>
<organism evidence="3">
    <name type="scientific">Thomasclavelia ramosa</name>
    <dbReference type="NCBI Taxonomy" id="1547"/>
    <lineage>
        <taxon>Bacteria</taxon>
        <taxon>Bacillati</taxon>
        <taxon>Bacillota</taxon>
        <taxon>Erysipelotrichia</taxon>
        <taxon>Erysipelotrichales</taxon>
        <taxon>Coprobacillaceae</taxon>
        <taxon>Thomasclavelia</taxon>
    </lineage>
</organism>
<dbReference type="RefSeq" id="WP_158559011.1">
    <property type="nucleotide sequence ID" value="NZ_BAABXX010000001.1"/>
</dbReference>
<dbReference type="InterPro" id="IPR013783">
    <property type="entry name" value="Ig-like_fold"/>
</dbReference>
<dbReference type="Gene3D" id="2.60.40.1080">
    <property type="match status" value="1"/>
</dbReference>
<feature type="compositionally biased region" description="Low complexity" evidence="1">
    <location>
        <begin position="274"/>
        <end position="295"/>
    </location>
</feature>
<dbReference type="SMART" id="SM00635">
    <property type="entry name" value="BID_2"/>
    <property type="match status" value="1"/>
</dbReference>
<gene>
    <name evidence="3" type="ORF">CRLFYP8_00551</name>
</gene>
<reference evidence="3" key="1">
    <citation type="submission" date="2019-11" db="EMBL/GenBank/DDBJ databases">
        <authorList>
            <person name="Feng L."/>
        </authorList>
    </citation>
    <scope>NUCLEOTIDE SEQUENCE</scope>
    <source>
        <strain evidence="3">CramosumLFYP8</strain>
    </source>
</reference>
<sequence length="354" mass="39084">MKKRYVVIFLLILMFFISGCQSELFSDPNFSKDKIKFNSNIVINYGEKNVDTTKFVSGIDDIKIKDSNRLKDELRITVDNYSIICPEFDADELGKHVLVYSLGDYKYKVEVTVKDITAPLILLQNNEIDLTVGEKFSKKNLDYKIKDNLSKKKDIRISIKGDYNSKKLGKYNLKLVAKDEAGNKSSVDFVLNIYEKASLEIDKTNISLNIGETSLVSAKVKGKDQTVNWTSDNNTIVVVDNGKITAVAPGTANIRVTCGNLAKEINVNVKAKETNNNANSQNSNNNKNNANNSSSGGTGGNKVTNPSQYNKYFSGVSIATYNEALSYAEGKVNSGVVNSYSLMPDGKGYQVTFG</sequence>
<dbReference type="Pfam" id="PF02368">
    <property type="entry name" value="Big_2"/>
    <property type="match status" value="1"/>
</dbReference>
<name>A0A6N2XTR9_9FIRM</name>
<evidence type="ECO:0000259" key="2">
    <source>
        <dbReference type="SMART" id="SM00635"/>
    </source>
</evidence>
<feature type="region of interest" description="Disordered" evidence="1">
    <location>
        <begin position="274"/>
        <end position="303"/>
    </location>
</feature>
<protein>
    <submittedName>
        <fullName evidence="3">Bacterial Ig-like domain (Group 2)</fullName>
    </submittedName>
</protein>
<dbReference type="InterPro" id="IPR008964">
    <property type="entry name" value="Invasin/intimin_cell_adhesion"/>
</dbReference>
<dbReference type="InterPro" id="IPR003343">
    <property type="entry name" value="Big_2"/>
</dbReference>
<dbReference type="EMBL" id="CACRTL010000003">
    <property type="protein sequence ID" value="VYT57879.1"/>
    <property type="molecule type" value="Genomic_DNA"/>
</dbReference>
<evidence type="ECO:0000313" key="3">
    <source>
        <dbReference type="EMBL" id="VYT57879.1"/>
    </source>
</evidence>
<proteinExistence type="predicted"/>
<dbReference type="SUPFAM" id="SSF49373">
    <property type="entry name" value="Invasin/intimin cell-adhesion fragments"/>
    <property type="match status" value="1"/>
</dbReference>